<comment type="similarity">
    <text evidence="1">Belongs to the 'phage' integrase family.</text>
</comment>
<dbReference type="InterPro" id="IPR002104">
    <property type="entry name" value="Integrase_catalytic"/>
</dbReference>
<dbReference type="GO" id="GO:0015074">
    <property type="term" value="P:DNA integration"/>
    <property type="evidence" value="ECO:0007669"/>
    <property type="project" value="InterPro"/>
</dbReference>
<protein>
    <submittedName>
        <fullName evidence="5">Integrase</fullName>
    </submittedName>
</protein>
<evidence type="ECO:0000313" key="6">
    <source>
        <dbReference type="Proteomes" id="UP000245021"/>
    </source>
</evidence>
<accession>A0A2R5HCZ6</accession>
<dbReference type="Gene3D" id="1.10.150.130">
    <property type="match status" value="1"/>
</dbReference>
<dbReference type="RefSeq" id="WP_109244946.1">
    <property type="nucleotide sequence ID" value="NZ_BFFO01000001.1"/>
</dbReference>
<dbReference type="GO" id="GO:0006310">
    <property type="term" value="P:DNA recombination"/>
    <property type="evidence" value="ECO:0007669"/>
    <property type="project" value="UniProtKB-KW"/>
</dbReference>
<dbReference type="SUPFAM" id="SSF56349">
    <property type="entry name" value="DNA breaking-rejoining enzymes"/>
    <property type="match status" value="1"/>
</dbReference>
<comment type="caution">
    <text evidence="5">The sequence shown here is derived from an EMBL/GenBank/DDBJ whole genome shotgun (WGS) entry which is preliminary data.</text>
</comment>
<sequence>MFYKKLQNGKVKFYDTYLTLKGKRRQVSVTMNTSSSQSHREARKRIELKIAQKLSEEKNADDLLHNATCRQVFEKYWLIREKEIAATSAQQEKNNFKTFFDDFEFENKRIKRIESVELQNFVSFFSSTTTQKTYKRLLVQFFDFAFQMRYIDVNEAARIRLPRQKVTFEAIQKRENKFFTIEEFREFVEGAKLYIADLHTNYQRETAERKLLLVEFLFWTGLRFGEATGLLWENVDILKRDIFICHSWSADLHALGPTKNVQSIRHVSLNERAVEILEEMKRRVRESEFIFITTGVKPFSNPNLNAFMKKVGVKAEISGKIASDFSAHMLRHSHITLLVMLDIPQKVIMDRVGHSNPRTTSDIYTHVLKSQKDEVVWKLNDLKLLA</sequence>
<dbReference type="InterPro" id="IPR011010">
    <property type="entry name" value="DNA_brk_join_enz"/>
</dbReference>
<dbReference type="GO" id="GO:0003677">
    <property type="term" value="F:DNA binding"/>
    <property type="evidence" value="ECO:0007669"/>
    <property type="project" value="UniProtKB-KW"/>
</dbReference>
<keyword evidence="2" id="KW-0238">DNA-binding</keyword>
<dbReference type="InterPro" id="IPR050090">
    <property type="entry name" value="Tyrosine_recombinase_XerCD"/>
</dbReference>
<dbReference type="Proteomes" id="UP000245021">
    <property type="component" value="Unassembled WGS sequence"/>
</dbReference>
<dbReference type="PROSITE" id="PS51898">
    <property type="entry name" value="TYR_RECOMBINASE"/>
    <property type="match status" value="1"/>
</dbReference>
<dbReference type="EMBL" id="BFFO01000001">
    <property type="protein sequence ID" value="GBG95947.1"/>
    <property type="molecule type" value="Genomic_DNA"/>
</dbReference>
<feature type="domain" description="Tyr recombinase" evidence="4">
    <location>
        <begin position="174"/>
        <end position="377"/>
    </location>
</feature>
<organism evidence="5 6">
    <name type="scientific">Lactococcus termiticola</name>
    <dbReference type="NCBI Taxonomy" id="2169526"/>
    <lineage>
        <taxon>Bacteria</taxon>
        <taxon>Bacillati</taxon>
        <taxon>Bacillota</taxon>
        <taxon>Bacilli</taxon>
        <taxon>Lactobacillales</taxon>
        <taxon>Streptococcaceae</taxon>
        <taxon>Lactococcus</taxon>
    </lineage>
</organism>
<evidence type="ECO:0000259" key="4">
    <source>
        <dbReference type="PROSITE" id="PS51898"/>
    </source>
</evidence>
<dbReference type="Gene3D" id="1.10.443.10">
    <property type="entry name" value="Intergrase catalytic core"/>
    <property type="match status" value="1"/>
</dbReference>
<dbReference type="InterPro" id="IPR013762">
    <property type="entry name" value="Integrase-like_cat_sf"/>
</dbReference>
<evidence type="ECO:0000256" key="1">
    <source>
        <dbReference type="ARBA" id="ARBA00008857"/>
    </source>
</evidence>
<dbReference type="Pfam" id="PF00589">
    <property type="entry name" value="Phage_integrase"/>
    <property type="match status" value="1"/>
</dbReference>
<dbReference type="AlphaFoldDB" id="A0A2R5HCZ6"/>
<dbReference type="PANTHER" id="PTHR30349:SF64">
    <property type="entry name" value="PROPHAGE INTEGRASE INTD-RELATED"/>
    <property type="match status" value="1"/>
</dbReference>
<name>A0A2R5HCZ6_9LACT</name>
<gene>
    <name evidence="5" type="ORF">NtB2_00049</name>
</gene>
<evidence type="ECO:0000256" key="2">
    <source>
        <dbReference type="ARBA" id="ARBA00023125"/>
    </source>
</evidence>
<dbReference type="InterPro" id="IPR010998">
    <property type="entry name" value="Integrase_recombinase_N"/>
</dbReference>
<dbReference type="PANTHER" id="PTHR30349">
    <property type="entry name" value="PHAGE INTEGRASE-RELATED"/>
    <property type="match status" value="1"/>
</dbReference>
<proteinExistence type="inferred from homology"/>
<reference evidence="5 6" key="1">
    <citation type="journal article" date="2018" name="Genome Announc.">
        <title>Draft Genome Sequence of Lactococcus sp. Strain NtB2 (JCM 32569), Isolated from the Gut of the Higher Termite Nasutitermes takasagoensis.</title>
        <authorList>
            <person name="Noda S."/>
            <person name="Aihara C."/>
            <person name="Yuki M."/>
            <person name="Ohkuma M."/>
        </authorList>
    </citation>
    <scope>NUCLEOTIDE SEQUENCE [LARGE SCALE GENOMIC DNA]</scope>
    <source>
        <strain evidence="5 6">NtB2</strain>
    </source>
</reference>
<dbReference type="CDD" id="cd01189">
    <property type="entry name" value="INT_ICEBs1_C_like"/>
    <property type="match status" value="1"/>
</dbReference>
<keyword evidence="3" id="KW-0233">DNA recombination</keyword>
<keyword evidence="6" id="KW-1185">Reference proteome</keyword>
<dbReference type="OrthoDB" id="9803188at2"/>
<evidence type="ECO:0000313" key="5">
    <source>
        <dbReference type="EMBL" id="GBG95947.1"/>
    </source>
</evidence>
<evidence type="ECO:0000256" key="3">
    <source>
        <dbReference type="ARBA" id="ARBA00023172"/>
    </source>
</evidence>